<dbReference type="Proteomes" id="UP001497527">
    <property type="component" value="Unassembled WGS sequence"/>
</dbReference>
<evidence type="ECO:0000259" key="7">
    <source>
        <dbReference type="Pfam" id="PF00155"/>
    </source>
</evidence>
<dbReference type="InterPro" id="IPR015424">
    <property type="entry name" value="PyrdxlP-dep_Trfase"/>
</dbReference>
<dbReference type="Pfam" id="PF00155">
    <property type="entry name" value="Aminotran_1_2"/>
    <property type="match status" value="1"/>
</dbReference>
<evidence type="ECO:0000313" key="9">
    <source>
        <dbReference type="Proteomes" id="UP001497527"/>
    </source>
</evidence>
<dbReference type="PROSITE" id="PS00599">
    <property type="entry name" value="AA_TRANSFER_CLASS_2"/>
    <property type="match status" value="1"/>
</dbReference>
<evidence type="ECO:0000256" key="6">
    <source>
        <dbReference type="RuleBase" id="RU003693"/>
    </source>
</evidence>
<reference evidence="8 9" key="1">
    <citation type="submission" date="2024-05" db="EMBL/GenBank/DDBJ databases">
        <authorList>
            <person name="Duchaud E."/>
        </authorList>
    </citation>
    <scope>NUCLEOTIDE SEQUENCE [LARGE SCALE GENOMIC DNA]</scope>
    <source>
        <strain evidence="8">Ena-SAMPLE-TAB-13-05-2024-13:56:06:370-140308</strain>
    </source>
</reference>
<comment type="caution">
    <text evidence="8">The sequence shown here is derived from an EMBL/GenBank/DDBJ whole genome shotgun (WGS) entry which is preliminary data.</text>
</comment>
<keyword evidence="9" id="KW-1185">Reference proteome</keyword>
<dbReference type="PANTHER" id="PTHR13693">
    <property type="entry name" value="CLASS II AMINOTRANSFERASE/8-AMINO-7-OXONONANOATE SYNTHASE"/>
    <property type="match status" value="1"/>
</dbReference>
<gene>
    <name evidence="8" type="ORF">T190423A01A_20376</name>
</gene>
<evidence type="ECO:0000256" key="2">
    <source>
        <dbReference type="ARBA" id="ARBA00005189"/>
    </source>
</evidence>
<evidence type="ECO:0000313" key="8">
    <source>
        <dbReference type="EMBL" id="CAL2102625.1"/>
    </source>
</evidence>
<dbReference type="InterPro" id="IPR015421">
    <property type="entry name" value="PyrdxlP-dep_Trfase_major"/>
</dbReference>
<dbReference type="InterPro" id="IPR015422">
    <property type="entry name" value="PyrdxlP-dep_Trfase_small"/>
</dbReference>
<dbReference type="RefSeq" id="WP_348716117.1">
    <property type="nucleotide sequence ID" value="NZ_CAXJIO010000011.1"/>
</dbReference>
<dbReference type="InterPro" id="IPR001917">
    <property type="entry name" value="Aminotrans_II_pyridoxalP_BS"/>
</dbReference>
<comment type="similarity">
    <text evidence="3">Belongs to the class-II pyridoxal-phosphate-dependent aminotransferase family. BioF subfamily.</text>
</comment>
<evidence type="ECO:0000256" key="1">
    <source>
        <dbReference type="ARBA" id="ARBA00001933"/>
    </source>
</evidence>
<proteinExistence type="inferred from homology"/>
<evidence type="ECO:0000256" key="4">
    <source>
        <dbReference type="ARBA" id="ARBA00022679"/>
    </source>
</evidence>
<dbReference type="EMBL" id="CAXJIO010000011">
    <property type="protein sequence ID" value="CAL2102625.1"/>
    <property type="molecule type" value="Genomic_DNA"/>
</dbReference>
<accession>A0ABM9PAK5</accession>
<evidence type="ECO:0000256" key="5">
    <source>
        <dbReference type="ARBA" id="ARBA00022898"/>
    </source>
</evidence>
<protein>
    <submittedName>
        <fullName evidence="8">8-amino-7-oxononanoate synthase</fullName>
    </submittedName>
</protein>
<organism evidence="8 9">
    <name type="scientific">Tenacibaculum polynesiense</name>
    <dbReference type="NCBI Taxonomy" id="3137857"/>
    <lineage>
        <taxon>Bacteria</taxon>
        <taxon>Pseudomonadati</taxon>
        <taxon>Bacteroidota</taxon>
        <taxon>Flavobacteriia</taxon>
        <taxon>Flavobacteriales</taxon>
        <taxon>Flavobacteriaceae</taxon>
        <taxon>Tenacibaculum</taxon>
    </lineage>
</organism>
<keyword evidence="5 6" id="KW-0663">Pyridoxal phosphate</keyword>
<evidence type="ECO:0000256" key="3">
    <source>
        <dbReference type="ARBA" id="ARBA00010008"/>
    </source>
</evidence>
<name>A0ABM9PAK5_9FLAO</name>
<dbReference type="Gene3D" id="3.40.640.10">
    <property type="entry name" value="Type I PLP-dependent aspartate aminotransferase-like (Major domain)"/>
    <property type="match status" value="1"/>
</dbReference>
<keyword evidence="4" id="KW-0808">Transferase</keyword>
<sequence>MRFPNKLQQKLKKRTEQDALRTLSLQTNLIDLSSNDYLGFANTEVIFEKTHLFLTNNNLKINGATGSRLLSGNHNLYPLVEKQLNQAHISEASLIFNSGYDANLGFFSSIPQRGDIILYDEFIHASIRDGIQLSNAKAYKFKHNDIVDLEKLIIRYSKTTSTVEHTIYVVTESVFSMDGDTPDLKTMTTICNKHSAYFIVDEAHALGVFEHGLVQKLHLEKSVFARIITFGKGLGCHGAAILGSQSLINYLINFARSFIYTTGLSPHALATIKIGYDYLSSLEGKILQKKLKENIKFFKSESQRLNLTFIESDAAIQCCIIAGNEKVKKIATQLQNENYNVKPILSPTVPTNQERLRFCLHSYNSREEITNVLEQLATFVL</sequence>
<comment type="cofactor">
    <cofactor evidence="1 6">
        <name>pyridoxal 5'-phosphate</name>
        <dbReference type="ChEBI" id="CHEBI:597326"/>
    </cofactor>
</comment>
<dbReference type="SUPFAM" id="SSF53383">
    <property type="entry name" value="PLP-dependent transferases"/>
    <property type="match status" value="1"/>
</dbReference>
<dbReference type="Gene3D" id="3.90.1150.10">
    <property type="entry name" value="Aspartate Aminotransferase, domain 1"/>
    <property type="match status" value="1"/>
</dbReference>
<comment type="pathway">
    <text evidence="2">Lipid metabolism.</text>
</comment>
<feature type="domain" description="Aminotransferase class I/classII large" evidence="7">
    <location>
        <begin position="28"/>
        <end position="376"/>
    </location>
</feature>
<dbReference type="InterPro" id="IPR050087">
    <property type="entry name" value="AON_synthase_class-II"/>
</dbReference>
<dbReference type="PANTHER" id="PTHR13693:SF77">
    <property type="entry name" value="8-AMINO-7-OXONONANOATE SYNTHASE"/>
    <property type="match status" value="1"/>
</dbReference>
<dbReference type="InterPro" id="IPR004839">
    <property type="entry name" value="Aminotransferase_I/II_large"/>
</dbReference>